<dbReference type="AlphaFoldDB" id="A0A3Q8SDH8"/>
<organism evidence="2 3">
    <name type="scientific">Paenibacillus lentus</name>
    <dbReference type="NCBI Taxonomy" id="1338368"/>
    <lineage>
        <taxon>Bacteria</taxon>
        <taxon>Bacillati</taxon>
        <taxon>Bacillota</taxon>
        <taxon>Bacilli</taxon>
        <taxon>Bacillales</taxon>
        <taxon>Paenibacillaceae</taxon>
        <taxon>Paenibacillus</taxon>
    </lineage>
</organism>
<dbReference type="KEGG" id="plen:EIM92_19995"/>
<sequence>MPALSRAGVRPQPRTSGRRSEAQRSWRCGAVLGVAMRSWRCGAVLGVAMRSSQCDGGAGCGDAKLAGRWRSWLWRCEASSAMAKLTVQEQQHMGRRANHTASQHHALFAPGAPNKTPHLPNHFQTRTRPSTAIAGCTIGPRF</sequence>
<evidence type="ECO:0000313" key="3">
    <source>
        <dbReference type="Proteomes" id="UP000273145"/>
    </source>
</evidence>
<reference evidence="2 3" key="1">
    <citation type="submission" date="2018-11" db="EMBL/GenBank/DDBJ databases">
        <title>Genome sequencing of Paenibacillus lentus DSM25539(T).</title>
        <authorList>
            <person name="Kook J.-K."/>
            <person name="Park S.-N."/>
            <person name="Lim Y.K."/>
        </authorList>
    </citation>
    <scope>NUCLEOTIDE SEQUENCE [LARGE SCALE GENOMIC DNA]</scope>
    <source>
        <strain evidence="2 3">DSM 25539</strain>
    </source>
</reference>
<dbReference type="RefSeq" id="WP_125084334.1">
    <property type="nucleotide sequence ID" value="NZ_CP034248.1"/>
</dbReference>
<name>A0A3Q8SDH8_9BACL</name>
<gene>
    <name evidence="2" type="ORF">EIM92_19995</name>
</gene>
<dbReference type="EMBL" id="CP034248">
    <property type="protein sequence ID" value="AZK48173.1"/>
    <property type="molecule type" value="Genomic_DNA"/>
</dbReference>
<feature type="region of interest" description="Disordered" evidence="1">
    <location>
        <begin position="1"/>
        <end position="22"/>
    </location>
</feature>
<proteinExistence type="predicted"/>
<dbReference type="Proteomes" id="UP000273145">
    <property type="component" value="Chromosome"/>
</dbReference>
<accession>A0A3Q8SDH8</accession>
<protein>
    <submittedName>
        <fullName evidence="2">Uncharacterized protein</fullName>
    </submittedName>
</protein>
<evidence type="ECO:0000256" key="1">
    <source>
        <dbReference type="SAM" id="MobiDB-lite"/>
    </source>
</evidence>
<keyword evidence="3" id="KW-1185">Reference proteome</keyword>
<evidence type="ECO:0000313" key="2">
    <source>
        <dbReference type="EMBL" id="AZK48173.1"/>
    </source>
</evidence>